<reference evidence="4" key="2">
    <citation type="submission" date="2025-09" db="UniProtKB">
        <authorList>
            <consortium name="Ensembl"/>
        </authorList>
    </citation>
    <scope>IDENTIFICATION</scope>
</reference>
<dbReference type="Ensembl" id="ENSSLUT00000033838.1">
    <property type="protein sequence ID" value="ENSSLUP00000032802.1"/>
    <property type="gene ID" value="ENSSLUG00000014653.1"/>
</dbReference>
<dbReference type="PANTHER" id="PTHR20859:SF53">
    <property type="entry name" value="INTERLEUKIN-22 RECEPTOR SUBUNIT ALPHA-1"/>
    <property type="match status" value="1"/>
</dbReference>
<keyword evidence="2" id="KW-0812">Transmembrane</keyword>
<dbReference type="InterPro" id="IPR050650">
    <property type="entry name" value="Type-II_Cytokine-TF_Rcpt"/>
</dbReference>
<accession>A0A8C9Z031</accession>
<dbReference type="PANTHER" id="PTHR20859">
    <property type="entry name" value="INTERFERON/INTERLEUKIN RECEPTOR"/>
    <property type="match status" value="1"/>
</dbReference>
<dbReference type="GO" id="GO:0004896">
    <property type="term" value="F:cytokine receptor activity"/>
    <property type="evidence" value="ECO:0007669"/>
    <property type="project" value="TreeGrafter"/>
</dbReference>
<evidence type="ECO:0000259" key="3">
    <source>
        <dbReference type="PROSITE" id="PS50853"/>
    </source>
</evidence>
<keyword evidence="2" id="KW-1133">Transmembrane helix</keyword>
<name>A0A8C9Z031_SANLU</name>
<sequence>MKCLPLVLYLILLIYSVLGSLLAPVNLSIKSINFRHELRWDPGPSTPPGTSYNIIRRVNKREPKRLQSTNRTSFKIRLPRYYVQYALTIQASHNQSVSPESSKLFFNPSTDTTIGPPEVSLTGCGNCIQINISLPKAERGSGIENQDIKAVFNPQFEVLWRKPKEAVESIITSDSLYNLTNLQIGTEYCVQVRMKINVNKNTLPSTWNCTFTSIVEPRDLSVLGAVAASLILAICVLMSSTFCLCYTGFLCKQNALPRVLHDTLSQGYTLTPERTIPDNISISAGVEKPRKLNNPRTPQPASRGSNSDGEDEEEEEHVYMDRAVELSSGESSCQNSVDVSGNSKVAASGGSGSLTVETEVPDTEFEVEVTHGRLDRDEDKAEGAEVSLMPEVHVTVEVDEEEDKEEVCESSGNINLFSVTLAALAVCEEGEEEEQNTRDSLADFLSDLEPLLPADSKWTLSHRDSQTESDDQTTVALMLRTQEDITATGSEGRHAHIFPCDGEHEETQEEDKEEDEEEEFSGYMRHT</sequence>
<dbReference type="KEGG" id="sluc:116043182"/>
<feature type="transmembrane region" description="Helical" evidence="2">
    <location>
        <begin position="6"/>
        <end position="29"/>
    </location>
</feature>
<gene>
    <name evidence="4" type="primary">LOC116043182</name>
</gene>
<reference evidence="4" key="1">
    <citation type="submission" date="2025-08" db="UniProtKB">
        <authorList>
            <consortium name="Ensembl"/>
        </authorList>
    </citation>
    <scope>IDENTIFICATION</scope>
</reference>
<dbReference type="InterPro" id="IPR015373">
    <property type="entry name" value="Interferon/interleukin_rcp_dom"/>
</dbReference>
<evidence type="ECO:0000313" key="4">
    <source>
        <dbReference type="Ensembl" id="ENSSLUP00000032802.1"/>
    </source>
</evidence>
<dbReference type="GO" id="GO:0005886">
    <property type="term" value="C:plasma membrane"/>
    <property type="evidence" value="ECO:0007669"/>
    <property type="project" value="TreeGrafter"/>
</dbReference>
<feature type="region of interest" description="Disordered" evidence="1">
    <location>
        <begin position="279"/>
        <end position="317"/>
    </location>
</feature>
<dbReference type="GeneTree" id="ENSGT00940000158231"/>
<dbReference type="AlphaFoldDB" id="A0A8C9Z031"/>
<evidence type="ECO:0000313" key="5">
    <source>
        <dbReference type="Proteomes" id="UP000694568"/>
    </source>
</evidence>
<keyword evidence="2" id="KW-0472">Membrane</keyword>
<feature type="compositionally biased region" description="Polar residues" evidence="1">
    <location>
        <begin position="330"/>
        <end position="345"/>
    </location>
</feature>
<dbReference type="Pfam" id="PF09294">
    <property type="entry name" value="Interfer-bind"/>
    <property type="match status" value="1"/>
</dbReference>
<evidence type="ECO:0000256" key="2">
    <source>
        <dbReference type="SAM" id="Phobius"/>
    </source>
</evidence>
<dbReference type="InterPro" id="IPR003961">
    <property type="entry name" value="FN3_dom"/>
</dbReference>
<feature type="domain" description="Fibronectin type-III" evidence="3">
    <location>
        <begin position="23"/>
        <end position="112"/>
    </location>
</feature>
<feature type="transmembrane region" description="Helical" evidence="2">
    <location>
        <begin position="222"/>
        <end position="249"/>
    </location>
</feature>
<dbReference type="InterPro" id="IPR013783">
    <property type="entry name" value="Ig-like_fold"/>
</dbReference>
<feature type="compositionally biased region" description="Acidic residues" evidence="1">
    <location>
        <begin position="503"/>
        <end position="520"/>
    </location>
</feature>
<dbReference type="PROSITE" id="PS50853">
    <property type="entry name" value="FN3"/>
    <property type="match status" value="1"/>
</dbReference>
<dbReference type="RefSeq" id="XP_031145545.1">
    <property type="nucleotide sequence ID" value="XM_031289685.2"/>
</dbReference>
<dbReference type="OrthoDB" id="8947665at2759"/>
<dbReference type="InterPro" id="IPR036116">
    <property type="entry name" value="FN3_sf"/>
</dbReference>
<feature type="region of interest" description="Disordered" evidence="1">
    <location>
        <begin position="330"/>
        <end position="356"/>
    </location>
</feature>
<feature type="region of interest" description="Disordered" evidence="1">
    <location>
        <begin position="486"/>
        <end position="527"/>
    </location>
</feature>
<dbReference type="Proteomes" id="UP000694568">
    <property type="component" value="Unplaced"/>
</dbReference>
<feature type="compositionally biased region" description="Polar residues" evidence="1">
    <location>
        <begin position="294"/>
        <end position="307"/>
    </location>
</feature>
<dbReference type="Gene3D" id="2.60.40.10">
    <property type="entry name" value="Immunoglobulins"/>
    <property type="match status" value="1"/>
</dbReference>
<organism evidence="4 5">
    <name type="scientific">Sander lucioperca</name>
    <name type="common">Pike-perch</name>
    <name type="synonym">Perca lucioperca</name>
    <dbReference type="NCBI Taxonomy" id="283035"/>
    <lineage>
        <taxon>Eukaryota</taxon>
        <taxon>Metazoa</taxon>
        <taxon>Chordata</taxon>
        <taxon>Craniata</taxon>
        <taxon>Vertebrata</taxon>
        <taxon>Euteleostomi</taxon>
        <taxon>Actinopterygii</taxon>
        <taxon>Neopterygii</taxon>
        <taxon>Teleostei</taxon>
        <taxon>Neoteleostei</taxon>
        <taxon>Acanthomorphata</taxon>
        <taxon>Eupercaria</taxon>
        <taxon>Perciformes</taxon>
        <taxon>Percoidei</taxon>
        <taxon>Percidae</taxon>
        <taxon>Luciopercinae</taxon>
        <taxon>Sander</taxon>
    </lineage>
</organism>
<dbReference type="Pfam" id="PF01108">
    <property type="entry name" value="Tissue_fac"/>
    <property type="match status" value="1"/>
</dbReference>
<evidence type="ECO:0000256" key="1">
    <source>
        <dbReference type="SAM" id="MobiDB-lite"/>
    </source>
</evidence>
<proteinExistence type="predicted"/>
<dbReference type="GeneID" id="116043182"/>
<keyword evidence="5" id="KW-1185">Reference proteome</keyword>
<dbReference type="SUPFAM" id="SSF49265">
    <property type="entry name" value="Fibronectin type III"/>
    <property type="match status" value="2"/>
</dbReference>
<dbReference type="RefSeq" id="XP_031145546.1">
    <property type="nucleotide sequence ID" value="XM_031289686.2"/>
</dbReference>
<protein>
    <submittedName>
        <fullName evidence="4">Interleukin-20 receptor subunit alpha-like</fullName>
    </submittedName>
</protein>